<dbReference type="Proteomes" id="UP001174210">
    <property type="component" value="Unassembled WGS sequence"/>
</dbReference>
<evidence type="ECO:0000313" key="3">
    <source>
        <dbReference type="EMBL" id="MDN4596556.1"/>
    </source>
</evidence>
<gene>
    <name evidence="3" type="ORF">P5G59_05340</name>
</gene>
<evidence type="ECO:0000256" key="1">
    <source>
        <dbReference type="SAM" id="MobiDB-lite"/>
    </source>
</evidence>
<protein>
    <recommendedName>
        <fullName evidence="5">MFS transporter</fullName>
    </recommendedName>
</protein>
<accession>A0ABT8IUS1</accession>
<keyword evidence="2" id="KW-0472">Membrane</keyword>
<evidence type="ECO:0000313" key="4">
    <source>
        <dbReference type="Proteomes" id="UP001174210"/>
    </source>
</evidence>
<evidence type="ECO:0000256" key="2">
    <source>
        <dbReference type="SAM" id="Phobius"/>
    </source>
</evidence>
<keyword evidence="2" id="KW-1133">Transmembrane helix</keyword>
<dbReference type="SUPFAM" id="SSF103473">
    <property type="entry name" value="MFS general substrate transporter"/>
    <property type="match status" value="1"/>
</dbReference>
<organism evidence="3 4">
    <name type="scientific">Leifsonia virtsii</name>
    <dbReference type="NCBI Taxonomy" id="3035915"/>
    <lineage>
        <taxon>Bacteria</taxon>
        <taxon>Bacillati</taxon>
        <taxon>Actinomycetota</taxon>
        <taxon>Actinomycetes</taxon>
        <taxon>Micrococcales</taxon>
        <taxon>Microbacteriaceae</taxon>
        <taxon>Leifsonia</taxon>
    </lineage>
</organism>
<dbReference type="EMBL" id="JAROCB010000001">
    <property type="protein sequence ID" value="MDN4596556.1"/>
    <property type="molecule type" value="Genomic_DNA"/>
</dbReference>
<sequence length="112" mass="11954">MSALLAGLENDERRRRRVALLWVVACVTGAGTWLTAPFGVALVARGETVGWALIAAGVALLAATVLAVLFARRMHRRPESLPGKANPRFDEPEPSPDPRGGYSMNGSMLGSR</sequence>
<comment type="caution">
    <text evidence="3">The sequence shown here is derived from an EMBL/GenBank/DDBJ whole genome shotgun (WGS) entry which is preliminary data.</text>
</comment>
<proteinExistence type="predicted"/>
<reference evidence="3" key="1">
    <citation type="submission" date="2023-03" db="EMBL/GenBank/DDBJ databases">
        <title>MT1 and MT2 Draft Genomes of Novel Species.</title>
        <authorList>
            <person name="Venkateswaran K."/>
        </authorList>
    </citation>
    <scope>NUCLEOTIDE SEQUENCE</scope>
    <source>
        <strain evidence="3">F6_8S_P_1A</strain>
    </source>
</reference>
<feature type="transmembrane region" description="Helical" evidence="2">
    <location>
        <begin position="20"/>
        <end position="43"/>
    </location>
</feature>
<feature type="transmembrane region" description="Helical" evidence="2">
    <location>
        <begin position="49"/>
        <end position="71"/>
    </location>
</feature>
<feature type="region of interest" description="Disordered" evidence="1">
    <location>
        <begin position="78"/>
        <end position="112"/>
    </location>
</feature>
<keyword evidence="4" id="KW-1185">Reference proteome</keyword>
<evidence type="ECO:0008006" key="5">
    <source>
        <dbReference type="Google" id="ProtNLM"/>
    </source>
</evidence>
<name>A0ABT8IUS1_9MICO</name>
<keyword evidence="2" id="KW-0812">Transmembrane</keyword>
<dbReference type="InterPro" id="IPR036259">
    <property type="entry name" value="MFS_trans_sf"/>
</dbReference>
<dbReference type="RefSeq" id="WP_301216715.1">
    <property type="nucleotide sequence ID" value="NZ_JAROCB010000001.1"/>
</dbReference>